<gene>
    <name evidence="1" type="ORF">SAMN02745178_02707</name>
</gene>
<proteinExistence type="predicted"/>
<organism evidence="1 2">
    <name type="scientific">Gemmiger formicilis</name>
    <dbReference type="NCBI Taxonomy" id="745368"/>
    <lineage>
        <taxon>Bacteria</taxon>
        <taxon>Bacillati</taxon>
        <taxon>Bacillota</taxon>
        <taxon>Clostridia</taxon>
        <taxon>Eubacteriales</taxon>
        <taxon>Gemmiger</taxon>
    </lineage>
</organism>
<sequence>MPEHIRREPKVLVSTENLTEQEWLAYRRRGIGGSDVAAILGISP</sequence>
<evidence type="ECO:0000313" key="1">
    <source>
        <dbReference type="EMBL" id="SKA96314.1"/>
    </source>
</evidence>
<dbReference type="AlphaFoldDB" id="A0A1T4Y3B3"/>
<name>A0A1T4Y3B3_9FIRM</name>
<accession>A0A1T4Y3B3</accession>
<dbReference type="EMBL" id="FUYF01000031">
    <property type="protein sequence ID" value="SKA96314.1"/>
    <property type="molecule type" value="Genomic_DNA"/>
</dbReference>
<protein>
    <submittedName>
        <fullName evidence="1">Uncharacterized protein</fullName>
    </submittedName>
</protein>
<feature type="non-terminal residue" evidence="1">
    <location>
        <position position="44"/>
    </location>
</feature>
<keyword evidence="2" id="KW-1185">Reference proteome</keyword>
<reference evidence="1 2" key="1">
    <citation type="submission" date="2017-02" db="EMBL/GenBank/DDBJ databases">
        <authorList>
            <person name="Peterson S.W."/>
        </authorList>
    </citation>
    <scope>NUCLEOTIDE SEQUENCE [LARGE SCALE GENOMIC DNA]</scope>
    <source>
        <strain evidence="1 2">ATCC 27749</strain>
    </source>
</reference>
<dbReference type="Proteomes" id="UP000190286">
    <property type="component" value="Unassembled WGS sequence"/>
</dbReference>
<evidence type="ECO:0000313" key="2">
    <source>
        <dbReference type="Proteomes" id="UP000190286"/>
    </source>
</evidence>